<dbReference type="Pfam" id="PF04082">
    <property type="entry name" value="Fungal_trans"/>
    <property type="match status" value="1"/>
</dbReference>
<dbReference type="GO" id="GO:0005634">
    <property type="term" value="C:nucleus"/>
    <property type="evidence" value="ECO:0007669"/>
    <property type="project" value="TreeGrafter"/>
</dbReference>
<dbReference type="GO" id="GO:0000978">
    <property type="term" value="F:RNA polymerase II cis-regulatory region sequence-specific DNA binding"/>
    <property type="evidence" value="ECO:0007669"/>
    <property type="project" value="TreeGrafter"/>
</dbReference>
<name>A0A397GM14_ASPTH</name>
<dbReference type="InterPro" id="IPR007219">
    <property type="entry name" value="XnlR_reg_dom"/>
</dbReference>
<comment type="caution">
    <text evidence="8">The sequence shown here is derived from an EMBL/GenBank/DDBJ whole genome shotgun (WGS) entry which is preliminary data.</text>
</comment>
<organism evidence="8 9">
    <name type="scientific">Aspergillus thermomutatus</name>
    <name type="common">Neosartorya pseudofischeri</name>
    <dbReference type="NCBI Taxonomy" id="41047"/>
    <lineage>
        <taxon>Eukaryota</taxon>
        <taxon>Fungi</taxon>
        <taxon>Dikarya</taxon>
        <taxon>Ascomycota</taxon>
        <taxon>Pezizomycotina</taxon>
        <taxon>Eurotiomycetes</taxon>
        <taxon>Eurotiomycetidae</taxon>
        <taxon>Eurotiales</taxon>
        <taxon>Aspergillaceae</taxon>
        <taxon>Aspergillus</taxon>
        <taxon>Aspergillus subgen. Fumigati</taxon>
    </lineage>
</organism>
<evidence type="ECO:0000256" key="4">
    <source>
        <dbReference type="ARBA" id="ARBA00023163"/>
    </source>
</evidence>
<dbReference type="STRING" id="41047.A0A397GM14"/>
<dbReference type="GO" id="GO:0000981">
    <property type="term" value="F:DNA-binding transcription factor activity, RNA polymerase II-specific"/>
    <property type="evidence" value="ECO:0007669"/>
    <property type="project" value="InterPro"/>
</dbReference>
<dbReference type="Proteomes" id="UP000215305">
    <property type="component" value="Unassembled WGS sequence"/>
</dbReference>
<keyword evidence="3" id="KW-0238">DNA-binding</keyword>
<keyword evidence="1" id="KW-0479">Metal-binding</keyword>
<dbReference type="CDD" id="cd00067">
    <property type="entry name" value="GAL4"/>
    <property type="match status" value="1"/>
</dbReference>
<gene>
    <name evidence="8" type="ORF">CDV56_105370</name>
</gene>
<dbReference type="InterPro" id="IPR036864">
    <property type="entry name" value="Zn2-C6_fun-type_DNA-bd_sf"/>
</dbReference>
<evidence type="ECO:0000256" key="5">
    <source>
        <dbReference type="ARBA" id="ARBA00023242"/>
    </source>
</evidence>
<dbReference type="PROSITE" id="PS00463">
    <property type="entry name" value="ZN2_CY6_FUNGAL_1"/>
    <property type="match status" value="1"/>
</dbReference>
<dbReference type="SUPFAM" id="SSF57701">
    <property type="entry name" value="Zn2/Cys6 DNA-binding domain"/>
    <property type="match status" value="1"/>
</dbReference>
<dbReference type="OrthoDB" id="3364175at2759"/>
<dbReference type="RefSeq" id="XP_026612758.1">
    <property type="nucleotide sequence ID" value="XM_026758989.1"/>
</dbReference>
<evidence type="ECO:0000256" key="2">
    <source>
        <dbReference type="ARBA" id="ARBA00023015"/>
    </source>
</evidence>
<dbReference type="GeneID" id="38127344"/>
<dbReference type="PROSITE" id="PS50048">
    <property type="entry name" value="ZN2_CY6_FUNGAL_2"/>
    <property type="match status" value="1"/>
</dbReference>
<dbReference type="SMART" id="SM00066">
    <property type="entry name" value="GAL4"/>
    <property type="match status" value="1"/>
</dbReference>
<dbReference type="Gene3D" id="4.10.240.10">
    <property type="entry name" value="Zn(2)-C6 fungal-type DNA-binding domain"/>
    <property type="match status" value="1"/>
</dbReference>
<dbReference type="EMBL" id="NKHU02000159">
    <property type="protein sequence ID" value="RHZ50516.1"/>
    <property type="molecule type" value="Genomic_DNA"/>
</dbReference>
<sequence length="544" mass="61526">MVFPRSKRRRLPSRQACMNCRTRKHRCDGVRPQCGDCRSRETFCQYSDEANDLDSRVEIYRRSGESAGSINHHRETSKTSSGADEYPRTLPPPASSTYNTCTLPPSEDPNVSGLAATTLAPTAPLKENAELRGFFGESSTIAFVSNILGSPQHSPGVHLPKSDLKHGISALQMSSTCEIYNKAHLDKSSLTFHIPDRHIADGMVDAYFERFHPLYPFLHEGTFRAEYERMWSSASDSPLRCSWYALLNIVFAHGCEFCDLVPKHRLPGIVRPFVDRSRETTLSHIYQQSNLEFVQVLLLLSHYLQGTLELNECWNLVGLMIRTAVSIGLQLNADGLELTALEKEVRKRVWWGCFIIDQTLSMKLGRPRALQLADAEDVPCPSLIDDQYIHDRSSVARQPAGCPSTIAFFRHTIELSKIIERVLYHLYTAKSVRARSAADPYESPIPEQHLILSTVVRLDGELQAWWTDVPVHLLEDTDAMEGRVFRRQQAVMRIRYLQIRLLIHRPLLLLFTRQDIGDAFLREATIAGSKACIDAACQTIQPPL</sequence>
<dbReference type="InterPro" id="IPR001138">
    <property type="entry name" value="Zn2Cys6_DnaBD"/>
</dbReference>
<reference evidence="8" key="1">
    <citation type="submission" date="2018-08" db="EMBL/GenBank/DDBJ databases">
        <title>Draft genome sequence of azole-resistant Aspergillus thermomutatus (Neosartorya pseudofischeri) strain HMR AF 39, isolated from a human nasal aspirate.</title>
        <authorList>
            <person name="Parent-Michaud M."/>
            <person name="Dufresne P.J."/>
            <person name="Fournier E."/>
            <person name="Martineau C."/>
            <person name="Moreira S."/>
            <person name="Perkins V."/>
            <person name="De Repentigny L."/>
            <person name="Dufresne S.F."/>
        </authorList>
    </citation>
    <scope>NUCLEOTIDE SEQUENCE [LARGE SCALE GENOMIC DNA]</scope>
    <source>
        <strain evidence="8">HMR AF 39</strain>
    </source>
</reference>
<evidence type="ECO:0000313" key="8">
    <source>
        <dbReference type="EMBL" id="RHZ50516.1"/>
    </source>
</evidence>
<dbReference type="Pfam" id="PF00172">
    <property type="entry name" value="Zn_clus"/>
    <property type="match status" value="1"/>
</dbReference>
<evidence type="ECO:0000313" key="9">
    <source>
        <dbReference type="Proteomes" id="UP000215305"/>
    </source>
</evidence>
<evidence type="ECO:0000256" key="3">
    <source>
        <dbReference type="ARBA" id="ARBA00023125"/>
    </source>
</evidence>
<protein>
    <recommendedName>
        <fullName evidence="7">Zn(2)-C6 fungal-type domain-containing protein</fullName>
    </recommendedName>
</protein>
<evidence type="ECO:0000259" key="7">
    <source>
        <dbReference type="PROSITE" id="PS50048"/>
    </source>
</evidence>
<keyword evidence="4" id="KW-0804">Transcription</keyword>
<dbReference type="GO" id="GO:0008270">
    <property type="term" value="F:zinc ion binding"/>
    <property type="evidence" value="ECO:0007669"/>
    <property type="project" value="InterPro"/>
</dbReference>
<evidence type="ECO:0000256" key="1">
    <source>
        <dbReference type="ARBA" id="ARBA00022723"/>
    </source>
</evidence>
<dbReference type="PANTHER" id="PTHR47424">
    <property type="entry name" value="REGULATORY PROTEIN GAL4"/>
    <property type="match status" value="1"/>
</dbReference>
<dbReference type="VEuPathDB" id="FungiDB:CDV56_105370"/>
<evidence type="ECO:0000256" key="6">
    <source>
        <dbReference type="SAM" id="MobiDB-lite"/>
    </source>
</evidence>
<dbReference type="SMART" id="SM00906">
    <property type="entry name" value="Fungal_trans"/>
    <property type="match status" value="1"/>
</dbReference>
<dbReference type="GO" id="GO:0000435">
    <property type="term" value="P:positive regulation of transcription from RNA polymerase II promoter by galactose"/>
    <property type="evidence" value="ECO:0007669"/>
    <property type="project" value="TreeGrafter"/>
</dbReference>
<proteinExistence type="predicted"/>
<dbReference type="InterPro" id="IPR051127">
    <property type="entry name" value="Fungal_SecMet_Regulators"/>
</dbReference>
<accession>A0A397GM14</accession>
<keyword evidence="9" id="KW-1185">Reference proteome</keyword>
<dbReference type="PANTHER" id="PTHR47424:SF3">
    <property type="entry name" value="REGULATORY PROTEIN GAL4"/>
    <property type="match status" value="1"/>
</dbReference>
<dbReference type="CDD" id="cd12148">
    <property type="entry name" value="fungal_TF_MHR"/>
    <property type="match status" value="1"/>
</dbReference>
<feature type="domain" description="Zn(2)-C6 fungal-type" evidence="7">
    <location>
        <begin position="16"/>
        <end position="46"/>
    </location>
</feature>
<dbReference type="GO" id="GO:0006351">
    <property type="term" value="P:DNA-templated transcription"/>
    <property type="evidence" value="ECO:0007669"/>
    <property type="project" value="InterPro"/>
</dbReference>
<dbReference type="AlphaFoldDB" id="A0A397GM14"/>
<keyword evidence="2" id="KW-0805">Transcription regulation</keyword>
<keyword evidence="5" id="KW-0539">Nucleus</keyword>
<feature type="region of interest" description="Disordered" evidence="6">
    <location>
        <begin position="64"/>
        <end position="112"/>
    </location>
</feature>